<comment type="cofactor">
    <cofactor evidence="1 13">
        <name>heme</name>
        <dbReference type="ChEBI" id="CHEBI:30413"/>
    </cofactor>
</comment>
<dbReference type="GO" id="GO:0004497">
    <property type="term" value="F:monooxygenase activity"/>
    <property type="evidence" value="ECO:0007669"/>
    <property type="project" value="UniProtKB-KW"/>
</dbReference>
<dbReference type="GO" id="GO:0020037">
    <property type="term" value="F:heme binding"/>
    <property type="evidence" value="ECO:0007669"/>
    <property type="project" value="InterPro"/>
</dbReference>
<feature type="binding site" description="axial binding residue" evidence="13">
    <location>
        <position position="288"/>
    </location>
    <ligand>
        <name>heme</name>
        <dbReference type="ChEBI" id="CHEBI:30413"/>
    </ligand>
    <ligandPart>
        <name>Fe</name>
        <dbReference type="ChEBI" id="CHEBI:18248"/>
    </ligandPart>
</feature>
<evidence type="ECO:0000256" key="9">
    <source>
        <dbReference type="ARBA" id="ARBA00023002"/>
    </source>
</evidence>
<dbReference type="GO" id="GO:0016020">
    <property type="term" value="C:membrane"/>
    <property type="evidence" value="ECO:0007669"/>
    <property type="project" value="UniProtKB-SubCell"/>
</dbReference>
<evidence type="ECO:0000256" key="13">
    <source>
        <dbReference type="PIRSR" id="PIRSR602401-1"/>
    </source>
</evidence>
<comment type="subcellular location">
    <subcellularLocation>
        <location evidence="2">Membrane</location>
    </subcellularLocation>
</comment>
<dbReference type="InterPro" id="IPR036396">
    <property type="entry name" value="Cyt_P450_sf"/>
</dbReference>
<dbReference type="PANTHER" id="PTHR46300:SF2">
    <property type="entry name" value="CYTOCHROME P450 MONOOXYGENASE ALNH-RELATED"/>
    <property type="match status" value="1"/>
</dbReference>
<dbReference type="InterPro" id="IPR002401">
    <property type="entry name" value="Cyt_P450_E_grp-I"/>
</dbReference>
<dbReference type="PRINTS" id="PR00463">
    <property type="entry name" value="EP450I"/>
</dbReference>
<evidence type="ECO:0000256" key="12">
    <source>
        <dbReference type="ARBA" id="ARBA00023136"/>
    </source>
</evidence>
<evidence type="ECO:0000256" key="2">
    <source>
        <dbReference type="ARBA" id="ARBA00004370"/>
    </source>
</evidence>
<evidence type="ECO:0000256" key="6">
    <source>
        <dbReference type="ARBA" id="ARBA00022692"/>
    </source>
</evidence>
<dbReference type="Proteomes" id="UP000076738">
    <property type="component" value="Unassembled WGS sequence"/>
</dbReference>
<comment type="pathway">
    <text evidence="3">Secondary metabolite biosynthesis.</text>
</comment>
<proteinExistence type="inferred from homology"/>
<keyword evidence="11 14" id="KW-0503">Monooxygenase</keyword>
<gene>
    <name evidence="15" type="ORF">CALVIDRAFT_594635</name>
</gene>
<evidence type="ECO:0000256" key="8">
    <source>
        <dbReference type="ARBA" id="ARBA00022989"/>
    </source>
</evidence>
<dbReference type="PANTHER" id="PTHR46300">
    <property type="entry name" value="P450, PUTATIVE (EUROFUNG)-RELATED-RELATED"/>
    <property type="match status" value="1"/>
</dbReference>
<dbReference type="PROSITE" id="PS00086">
    <property type="entry name" value="CYTOCHROME_P450"/>
    <property type="match status" value="1"/>
</dbReference>
<keyword evidence="10 13" id="KW-0408">Iron</keyword>
<dbReference type="InterPro" id="IPR017972">
    <property type="entry name" value="Cyt_P450_CS"/>
</dbReference>
<dbReference type="GO" id="GO:0016705">
    <property type="term" value="F:oxidoreductase activity, acting on paired donors, with incorporation or reduction of molecular oxygen"/>
    <property type="evidence" value="ECO:0007669"/>
    <property type="project" value="InterPro"/>
</dbReference>
<keyword evidence="7 13" id="KW-0479">Metal-binding</keyword>
<keyword evidence="9 14" id="KW-0560">Oxidoreductase</keyword>
<dbReference type="Pfam" id="PF00067">
    <property type="entry name" value="p450"/>
    <property type="match status" value="1"/>
</dbReference>
<evidence type="ECO:0000256" key="11">
    <source>
        <dbReference type="ARBA" id="ARBA00023033"/>
    </source>
</evidence>
<comment type="similarity">
    <text evidence="4 14">Belongs to the cytochrome P450 family.</text>
</comment>
<dbReference type="PRINTS" id="PR00385">
    <property type="entry name" value="P450"/>
</dbReference>
<keyword evidence="12" id="KW-0472">Membrane</keyword>
<dbReference type="InterPro" id="IPR001128">
    <property type="entry name" value="Cyt_P450"/>
</dbReference>
<evidence type="ECO:0000256" key="5">
    <source>
        <dbReference type="ARBA" id="ARBA00022617"/>
    </source>
</evidence>
<reference evidence="15 16" key="1">
    <citation type="journal article" date="2016" name="Mol. Biol. Evol.">
        <title>Comparative Genomics of Early-Diverging Mushroom-Forming Fungi Provides Insights into the Origins of Lignocellulose Decay Capabilities.</title>
        <authorList>
            <person name="Nagy L.G."/>
            <person name="Riley R."/>
            <person name="Tritt A."/>
            <person name="Adam C."/>
            <person name="Daum C."/>
            <person name="Floudas D."/>
            <person name="Sun H."/>
            <person name="Yadav J.S."/>
            <person name="Pangilinan J."/>
            <person name="Larsson K.H."/>
            <person name="Matsuura K."/>
            <person name="Barry K."/>
            <person name="Labutti K."/>
            <person name="Kuo R."/>
            <person name="Ohm R.A."/>
            <person name="Bhattacharya S.S."/>
            <person name="Shirouzu T."/>
            <person name="Yoshinaga Y."/>
            <person name="Martin F.M."/>
            <person name="Grigoriev I.V."/>
            <person name="Hibbett D.S."/>
        </authorList>
    </citation>
    <scope>NUCLEOTIDE SEQUENCE [LARGE SCALE GENOMIC DNA]</scope>
    <source>
        <strain evidence="15 16">TUFC12733</strain>
    </source>
</reference>
<evidence type="ECO:0000313" key="16">
    <source>
        <dbReference type="Proteomes" id="UP000076738"/>
    </source>
</evidence>
<evidence type="ECO:0000256" key="7">
    <source>
        <dbReference type="ARBA" id="ARBA00022723"/>
    </source>
</evidence>
<sequence>MLQEESALLIHGLLEHPEASVAHHVHREVGSVGWRSIFGHESIPFDGPDPAQRIDDMGADISRAMLPGGSIVDIFPSLKPVISRIAFLRRPADLWHEEITSHFEQYHCDDQLEGQTSVSGTLKQTGEKIGIDEHTAAWISGTLFFAAIDTSACALLWFLYAMILHPEAANEARKQLDDVVGDRPPRLSDKEMLPQIEAIVKEVLRWRPPVPQSVAHAASEPFEYDGYMIPQGAIIVANIYAIGRDPQLYADGDNFDPSRFIDESGQLRQPLRDSKDDYLCFGHGRRICVGKDLAMNSLWISIAHLLWAFDFKNGKDARGVDISLSGPGFLDRSASVEPVAFSAEFVPRYSDLARRLKAARFEE</sequence>
<evidence type="ECO:0000313" key="15">
    <source>
        <dbReference type="EMBL" id="KZP01108.1"/>
    </source>
</evidence>
<accession>A0A167RNL1</accession>
<organism evidence="15 16">
    <name type="scientific">Calocera viscosa (strain TUFC12733)</name>
    <dbReference type="NCBI Taxonomy" id="1330018"/>
    <lineage>
        <taxon>Eukaryota</taxon>
        <taxon>Fungi</taxon>
        <taxon>Dikarya</taxon>
        <taxon>Basidiomycota</taxon>
        <taxon>Agaricomycotina</taxon>
        <taxon>Dacrymycetes</taxon>
        <taxon>Dacrymycetales</taxon>
        <taxon>Dacrymycetaceae</taxon>
        <taxon>Calocera</taxon>
    </lineage>
</organism>
<dbReference type="EMBL" id="KV417267">
    <property type="protein sequence ID" value="KZP01108.1"/>
    <property type="molecule type" value="Genomic_DNA"/>
</dbReference>
<dbReference type="GO" id="GO:0005506">
    <property type="term" value="F:iron ion binding"/>
    <property type="evidence" value="ECO:0007669"/>
    <property type="project" value="InterPro"/>
</dbReference>
<evidence type="ECO:0000256" key="10">
    <source>
        <dbReference type="ARBA" id="ARBA00023004"/>
    </source>
</evidence>
<keyword evidence="8" id="KW-1133">Transmembrane helix</keyword>
<protein>
    <submittedName>
        <fullName evidence="15">Cytochrome P450</fullName>
    </submittedName>
</protein>
<dbReference type="Gene3D" id="1.10.630.10">
    <property type="entry name" value="Cytochrome P450"/>
    <property type="match status" value="1"/>
</dbReference>
<evidence type="ECO:0000256" key="1">
    <source>
        <dbReference type="ARBA" id="ARBA00001971"/>
    </source>
</evidence>
<dbReference type="STRING" id="1330018.A0A167RNL1"/>
<evidence type="ECO:0000256" key="3">
    <source>
        <dbReference type="ARBA" id="ARBA00005179"/>
    </source>
</evidence>
<dbReference type="SUPFAM" id="SSF48264">
    <property type="entry name" value="Cytochrome P450"/>
    <property type="match status" value="1"/>
</dbReference>
<name>A0A167RNL1_CALVF</name>
<keyword evidence="5 13" id="KW-0349">Heme</keyword>
<keyword evidence="16" id="KW-1185">Reference proteome</keyword>
<keyword evidence="6" id="KW-0812">Transmembrane</keyword>
<evidence type="ECO:0000256" key="14">
    <source>
        <dbReference type="RuleBase" id="RU000461"/>
    </source>
</evidence>
<evidence type="ECO:0000256" key="4">
    <source>
        <dbReference type="ARBA" id="ARBA00010617"/>
    </source>
</evidence>
<dbReference type="AlphaFoldDB" id="A0A167RNL1"/>
<dbReference type="InterPro" id="IPR050364">
    <property type="entry name" value="Cytochrome_P450_fung"/>
</dbReference>
<dbReference type="OrthoDB" id="2789670at2759"/>